<dbReference type="PANTHER" id="PTHR10953:SF102">
    <property type="entry name" value="ADENYLYLTRANSFERASE AND SULFURTRANSFERASE MOCS3"/>
    <property type="match status" value="1"/>
</dbReference>
<feature type="domain" description="THIF-type NAD/FAD binding fold" evidence="1">
    <location>
        <begin position="11"/>
        <end position="240"/>
    </location>
</feature>
<dbReference type="Pfam" id="PF00899">
    <property type="entry name" value="ThiF"/>
    <property type="match status" value="1"/>
</dbReference>
<dbReference type="RefSeq" id="WP_338608313.1">
    <property type="nucleotide sequence ID" value="NZ_CP146275.1"/>
</dbReference>
<dbReference type="PANTHER" id="PTHR10953">
    <property type="entry name" value="UBIQUITIN-ACTIVATING ENZYME E1"/>
    <property type="match status" value="1"/>
</dbReference>
<dbReference type="SUPFAM" id="SSF69572">
    <property type="entry name" value="Activating enzymes of the ubiquitin-like proteins"/>
    <property type="match status" value="1"/>
</dbReference>
<accession>A0ABZ2I2V1</accession>
<dbReference type="InterPro" id="IPR045886">
    <property type="entry name" value="ThiF/MoeB/HesA"/>
</dbReference>
<keyword evidence="3" id="KW-1185">Reference proteome</keyword>
<dbReference type="Proteomes" id="UP001369958">
    <property type="component" value="Chromosome"/>
</dbReference>
<evidence type="ECO:0000259" key="1">
    <source>
        <dbReference type="Pfam" id="PF00899"/>
    </source>
</evidence>
<dbReference type="InterPro" id="IPR000594">
    <property type="entry name" value="ThiF_NAD_FAD-bd"/>
</dbReference>
<gene>
    <name evidence="2" type="ORF">V6617_18105</name>
</gene>
<reference evidence="2 3" key="1">
    <citation type="submission" date="2024-02" db="EMBL/GenBank/DDBJ databases">
        <title>Complete genome sequence of Pelagibacterium nitratireducens ZH15.</title>
        <authorList>
            <person name="Zhao L.H."/>
        </authorList>
    </citation>
    <scope>NUCLEOTIDE SEQUENCE [LARGE SCALE GENOMIC DNA]</scope>
    <source>
        <strain evidence="2 3">ZH15</strain>
    </source>
</reference>
<dbReference type="InterPro" id="IPR035985">
    <property type="entry name" value="Ubiquitin-activating_enz"/>
</dbReference>
<proteinExistence type="predicted"/>
<name>A0ABZ2I2V1_9HYPH</name>
<dbReference type="EMBL" id="CP146275">
    <property type="protein sequence ID" value="WWT32891.1"/>
    <property type="molecule type" value="Genomic_DNA"/>
</dbReference>
<dbReference type="Gene3D" id="3.40.50.720">
    <property type="entry name" value="NAD(P)-binding Rossmann-like Domain"/>
    <property type="match status" value="1"/>
</dbReference>
<organism evidence="2 3">
    <name type="scientific">Pelagibacterium nitratireducens</name>
    <dbReference type="NCBI Taxonomy" id="1046114"/>
    <lineage>
        <taxon>Bacteria</taxon>
        <taxon>Pseudomonadati</taxon>
        <taxon>Pseudomonadota</taxon>
        <taxon>Alphaproteobacteria</taxon>
        <taxon>Hyphomicrobiales</taxon>
        <taxon>Devosiaceae</taxon>
        <taxon>Pelagibacterium</taxon>
    </lineage>
</organism>
<sequence length="246" mass="25448">MALTPAQSARYARHIVLKDMGGAGQQRLSAAHIAIVGAGGLGAPVIAYLAGAGIGKLTIIDPDTISLSNLARQVIYSDADLDSPKANAAARFAARLNPEITPMAKVESLTPDNAKKLLSGADLVVEGTDSFAAKRAVAAACADLEIPLVTGALGPFDGSVTVLAPFLKRENGSHWPDFAALYPVDPTPEGSPPCELVGVLNVLPGIVGTMMANEAIKYLAGFGEPLLGKVLIYSARTGESRIMGYR</sequence>
<protein>
    <submittedName>
        <fullName evidence="2">HesA/MoeB/ThiF family protein</fullName>
    </submittedName>
</protein>
<evidence type="ECO:0000313" key="3">
    <source>
        <dbReference type="Proteomes" id="UP001369958"/>
    </source>
</evidence>
<dbReference type="CDD" id="cd00757">
    <property type="entry name" value="ThiF_MoeB_HesA_family"/>
    <property type="match status" value="1"/>
</dbReference>
<evidence type="ECO:0000313" key="2">
    <source>
        <dbReference type="EMBL" id="WWT32891.1"/>
    </source>
</evidence>